<feature type="region of interest" description="Disordered" evidence="2">
    <location>
        <begin position="263"/>
        <end position="291"/>
    </location>
</feature>
<keyword evidence="5" id="KW-1185">Reference proteome</keyword>
<reference evidence="4 5" key="1">
    <citation type="submission" date="2017-06" db="EMBL/GenBank/DDBJ databases">
        <title>A platform for efficient transgenesis in Macrostomum lignano, a flatworm model organism for stem cell research.</title>
        <authorList>
            <person name="Berezikov E."/>
        </authorList>
    </citation>
    <scope>NUCLEOTIDE SEQUENCE [LARGE SCALE GENOMIC DNA]</scope>
    <source>
        <strain evidence="4">DV1</strain>
        <tissue evidence="4">Whole organism</tissue>
    </source>
</reference>
<sequence>MAQGGDYDHNSIAQWLTKIGTENAKVIASEAKKISSELCNSTTKARDELVNLPDCPSSLDSERKDFFNSMDDAKSSAEGLKGRCLKLCEKWDGFADDFKKSSSDKKILSSDELDKLLKDMQKLLKKCEACEEQYSETRARLSTAINDCSLLVEELAKEAARKREEESNRKLKGYGAAALVGLGAAAMTLATGGAAAPAMFAAGSLAGVSVGTAAWTKVTSGTLRSLSETFSQARGRMNATLRELNRLSNLISSLEKNTAEMAKNIETGRNREKRVKDALDKKERKERKALG</sequence>
<dbReference type="EMBL" id="NIVC01000230">
    <property type="protein sequence ID" value="PAA87463.1"/>
    <property type="molecule type" value="Genomic_DNA"/>
</dbReference>
<proteinExistence type="predicted"/>
<accession>A0A267GN64</accession>
<organism evidence="4 5">
    <name type="scientific">Macrostomum lignano</name>
    <dbReference type="NCBI Taxonomy" id="282301"/>
    <lineage>
        <taxon>Eukaryota</taxon>
        <taxon>Metazoa</taxon>
        <taxon>Spiralia</taxon>
        <taxon>Lophotrochozoa</taxon>
        <taxon>Platyhelminthes</taxon>
        <taxon>Rhabditophora</taxon>
        <taxon>Macrostomorpha</taxon>
        <taxon>Macrostomida</taxon>
        <taxon>Macrostomidae</taxon>
        <taxon>Macrostomum</taxon>
    </lineage>
</organism>
<gene>
    <name evidence="4" type="ORF">BOX15_Mlig013860g1</name>
</gene>
<feature type="transmembrane region" description="Helical" evidence="3">
    <location>
        <begin position="171"/>
        <end position="190"/>
    </location>
</feature>
<evidence type="ECO:0000313" key="4">
    <source>
        <dbReference type="EMBL" id="PAA87463.1"/>
    </source>
</evidence>
<keyword evidence="3" id="KW-0472">Membrane</keyword>
<evidence type="ECO:0000256" key="2">
    <source>
        <dbReference type="SAM" id="MobiDB-lite"/>
    </source>
</evidence>
<dbReference type="Proteomes" id="UP000215902">
    <property type="component" value="Unassembled WGS sequence"/>
</dbReference>
<name>A0A267GN64_9PLAT</name>
<evidence type="ECO:0000256" key="3">
    <source>
        <dbReference type="SAM" id="Phobius"/>
    </source>
</evidence>
<keyword evidence="3" id="KW-0812">Transmembrane</keyword>
<keyword evidence="1" id="KW-0175">Coiled coil</keyword>
<protein>
    <submittedName>
        <fullName evidence="4">Uncharacterized protein</fullName>
    </submittedName>
</protein>
<keyword evidence="3" id="KW-1133">Transmembrane helix</keyword>
<feature type="coiled-coil region" evidence="1">
    <location>
        <begin position="113"/>
        <end position="165"/>
    </location>
</feature>
<dbReference type="AlphaFoldDB" id="A0A267GN64"/>
<feature type="compositionally biased region" description="Basic and acidic residues" evidence="2">
    <location>
        <begin position="266"/>
        <end position="291"/>
    </location>
</feature>
<evidence type="ECO:0000256" key="1">
    <source>
        <dbReference type="SAM" id="Coils"/>
    </source>
</evidence>
<comment type="caution">
    <text evidence="4">The sequence shown here is derived from an EMBL/GenBank/DDBJ whole genome shotgun (WGS) entry which is preliminary data.</text>
</comment>
<evidence type="ECO:0000313" key="5">
    <source>
        <dbReference type="Proteomes" id="UP000215902"/>
    </source>
</evidence>